<accession>A0AC58PZ67</accession>
<proteinExistence type="predicted"/>
<reference evidence="2" key="1">
    <citation type="submission" date="2025-08" db="UniProtKB">
        <authorList>
            <consortium name="RefSeq"/>
        </authorList>
    </citation>
    <scope>IDENTIFICATION</scope>
    <source>
        <tissue evidence="2">Blood</tissue>
    </source>
</reference>
<gene>
    <name evidence="2" type="primary">CD180</name>
</gene>
<organism evidence="1 2">
    <name type="scientific">Camelus bactrianus</name>
    <name type="common">Bactrian camel</name>
    <dbReference type="NCBI Taxonomy" id="9837"/>
    <lineage>
        <taxon>Eukaryota</taxon>
        <taxon>Metazoa</taxon>
        <taxon>Chordata</taxon>
        <taxon>Craniata</taxon>
        <taxon>Vertebrata</taxon>
        <taxon>Euteleostomi</taxon>
        <taxon>Mammalia</taxon>
        <taxon>Eutheria</taxon>
        <taxon>Laurasiatheria</taxon>
        <taxon>Artiodactyla</taxon>
        <taxon>Tylopoda</taxon>
        <taxon>Camelidae</taxon>
        <taxon>Camelus</taxon>
    </lineage>
</organism>
<name>A0AC58PZ67_CAMBA</name>
<keyword evidence="1" id="KW-1185">Reference proteome</keyword>
<protein>
    <submittedName>
        <fullName evidence="2">CD180 antigen isoform X1</fullName>
    </submittedName>
</protein>
<evidence type="ECO:0000313" key="1">
    <source>
        <dbReference type="Proteomes" id="UP001732780"/>
    </source>
</evidence>
<dbReference type="Proteomes" id="UP001732780">
    <property type="component" value="Chromosome 3"/>
</dbReference>
<dbReference type="RefSeq" id="XP_074215312.1">
    <property type="nucleotide sequence ID" value="XM_074359211.1"/>
</dbReference>
<evidence type="ECO:0000313" key="2">
    <source>
        <dbReference type="RefSeq" id="XP_074215312.1"/>
    </source>
</evidence>
<sequence length="682" mass="76294">MAPCAGCFLLAVLFSANCKVITFLDPMCTEVSSTMWPIEQELWTGRTISLGGWKEASRTYNCENLGLKEIPDTLPNTTEFLEFGFNFLPTVQNTTFSRLINLIFLDLTRCHINWVHEDTFQNHHQLNTIVLTGNPLIFMAETSLNGPMSLKHLFLTQTGISNLEFIPVHNLGNLESLHLGSNHISSINLPENFPTQNLKVMDFQNNAIHYISSKDINALEQVTNLNFNGNDIKGIEPGAFNSKIFQSLKFGGTLDLSVILKGLQNSTIQSLWLGTFEDTDDQDLTSAMLEGLCEMSVESINLQKHHFSGFSPSTFQCFTGLRELDLTATHLRELPSGLEGMSSLRKLILSANSFEQLCQISAASFPSLTDLYIKGNTRKLDLGTRCLEKLENLRKLDLSHSDIEAPDCCNLQLQNLSQLQHLNLSYNEPLGLQDQAFKECPRLELLDLAFTHLHVSAPQSPFQNLHLLQVLNLSNCLLDTSNEHLLAGLLDLRHLNLHGNNFQDGSLSKTNLLQPVGSLETLILSSCDLLSIDQQAFHNLGKMSHLDLSHNRLTGDCIDALSHLKGTYLNLAANNIHIIPPRLLLILSQQSTINLGHNPLDCTCSNIHFITWYQENLQKLEGLGETMCASPPFLRGVKLSDVKLSCGITRVGIFFLMVFVFLLIILLIFSGKSILRWKYQHI</sequence>